<evidence type="ECO:0000313" key="2">
    <source>
        <dbReference type="Proteomes" id="UP000642748"/>
    </source>
</evidence>
<evidence type="ECO:0008006" key="3">
    <source>
        <dbReference type="Google" id="ProtNLM"/>
    </source>
</evidence>
<organism evidence="1 2">
    <name type="scientific">Rugosimonospora africana</name>
    <dbReference type="NCBI Taxonomy" id="556532"/>
    <lineage>
        <taxon>Bacteria</taxon>
        <taxon>Bacillati</taxon>
        <taxon>Actinomycetota</taxon>
        <taxon>Actinomycetes</taxon>
        <taxon>Micromonosporales</taxon>
        <taxon>Micromonosporaceae</taxon>
        <taxon>Rugosimonospora</taxon>
    </lineage>
</organism>
<reference evidence="1" key="1">
    <citation type="submission" date="2021-01" db="EMBL/GenBank/DDBJ databases">
        <title>Whole genome shotgun sequence of Rugosimonospora africana NBRC 104875.</title>
        <authorList>
            <person name="Komaki H."/>
            <person name="Tamura T."/>
        </authorList>
    </citation>
    <scope>NUCLEOTIDE SEQUENCE</scope>
    <source>
        <strain evidence="1">NBRC 104875</strain>
    </source>
</reference>
<dbReference type="RefSeq" id="WP_203919123.1">
    <property type="nucleotide sequence ID" value="NZ_BONZ01000034.1"/>
</dbReference>
<evidence type="ECO:0000313" key="1">
    <source>
        <dbReference type="EMBL" id="GIH15508.1"/>
    </source>
</evidence>
<name>A0A8J3VRL3_9ACTN</name>
<comment type="caution">
    <text evidence="1">The sequence shown here is derived from an EMBL/GenBank/DDBJ whole genome shotgun (WGS) entry which is preliminary data.</text>
</comment>
<keyword evidence="2" id="KW-1185">Reference proteome</keyword>
<dbReference type="Proteomes" id="UP000642748">
    <property type="component" value="Unassembled WGS sequence"/>
</dbReference>
<gene>
    <name evidence="1" type="ORF">Raf01_36800</name>
</gene>
<dbReference type="EMBL" id="BONZ01000034">
    <property type="protein sequence ID" value="GIH15508.1"/>
    <property type="molecule type" value="Genomic_DNA"/>
</dbReference>
<sequence>MARLHTAEACAHAVAGDARGCTAALRLAENATAKVDGAEQSPWAGYFTRAHLAGTAVRCLRDLGRAKDALNWADQALDLPDGSVRTRGLHTALIASVYATCRPADPEYASRLGHEAIDIAQRVRSRRVTDRIADLAQRLTAHRGNPAVDDFLARVAGVIHHPTMGTVNQ</sequence>
<dbReference type="AlphaFoldDB" id="A0A8J3VRL3"/>
<proteinExistence type="predicted"/>
<accession>A0A8J3VRL3</accession>
<protein>
    <recommendedName>
        <fullName evidence="3">Transcriptional regulator</fullName>
    </recommendedName>
</protein>